<feature type="transmembrane region" description="Helical" evidence="9">
    <location>
        <begin position="366"/>
        <end position="392"/>
    </location>
</feature>
<feature type="transmembrane region" description="Helical" evidence="9">
    <location>
        <begin position="39"/>
        <end position="57"/>
    </location>
</feature>
<dbReference type="PROSITE" id="PS00217">
    <property type="entry name" value="SUGAR_TRANSPORT_2"/>
    <property type="match status" value="1"/>
</dbReference>
<dbReference type="InterPro" id="IPR005828">
    <property type="entry name" value="MFS_sugar_transport-like"/>
</dbReference>
<dbReference type="PROSITE" id="PS50850">
    <property type="entry name" value="MFS"/>
    <property type="match status" value="1"/>
</dbReference>
<evidence type="ECO:0000256" key="3">
    <source>
        <dbReference type="ARBA" id="ARBA00022692"/>
    </source>
</evidence>
<evidence type="ECO:0000256" key="1">
    <source>
        <dbReference type="ARBA" id="ARBA00004651"/>
    </source>
</evidence>
<organism evidence="11">
    <name type="scientific">Clastoptera arizonana</name>
    <name type="common">Arizona spittle bug</name>
    <dbReference type="NCBI Taxonomy" id="38151"/>
    <lineage>
        <taxon>Eukaryota</taxon>
        <taxon>Metazoa</taxon>
        <taxon>Ecdysozoa</taxon>
        <taxon>Arthropoda</taxon>
        <taxon>Hexapoda</taxon>
        <taxon>Insecta</taxon>
        <taxon>Pterygota</taxon>
        <taxon>Neoptera</taxon>
        <taxon>Paraneoptera</taxon>
        <taxon>Hemiptera</taxon>
        <taxon>Auchenorrhyncha</taxon>
        <taxon>Cercopoidea</taxon>
        <taxon>Clastopteridae</taxon>
        <taxon>Clastoptera</taxon>
    </lineage>
</organism>
<feature type="transmembrane region" description="Helical" evidence="9">
    <location>
        <begin position="340"/>
        <end position="360"/>
    </location>
</feature>
<dbReference type="PROSITE" id="PS00216">
    <property type="entry name" value="SUGAR_TRANSPORT_1"/>
    <property type="match status" value="1"/>
</dbReference>
<evidence type="ECO:0000256" key="5">
    <source>
        <dbReference type="ARBA" id="ARBA00023136"/>
    </source>
</evidence>
<dbReference type="EMBL" id="GEDC01016407">
    <property type="protein sequence ID" value="JAS20891.1"/>
    <property type="molecule type" value="Transcribed_RNA"/>
</dbReference>
<dbReference type="InterPro" id="IPR003663">
    <property type="entry name" value="Sugar/inositol_transpt"/>
</dbReference>
<dbReference type="SUPFAM" id="SSF103473">
    <property type="entry name" value="MFS general substrate transporter"/>
    <property type="match status" value="1"/>
</dbReference>
<protein>
    <recommendedName>
        <fullName evidence="10">Major facilitator superfamily (MFS) profile domain-containing protein</fullName>
    </recommendedName>
</protein>
<evidence type="ECO:0000313" key="11">
    <source>
        <dbReference type="EMBL" id="JAS20891.1"/>
    </source>
</evidence>
<dbReference type="PANTHER" id="PTHR48021:SF1">
    <property type="entry name" value="GH07001P-RELATED"/>
    <property type="match status" value="1"/>
</dbReference>
<accession>A0A1B6D5B5</accession>
<feature type="transmembrane region" description="Helical" evidence="9">
    <location>
        <begin position="270"/>
        <end position="291"/>
    </location>
</feature>
<feature type="transmembrane region" description="Helical" evidence="9">
    <location>
        <begin position="206"/>
        <end position="229"/>
    </location>
</feature>
<keyword evidence="2" id="KW-1003">Cell membrane</keyword>
<feature type="non-terminal residue" evidence="11">
    <location>
        <position position="1"/>
    </location>
</feature>
<keyword evidence="6" id="KW-0325">Glycoprotein</keyword>
<evidence type="ECO:0000259" key="10">
    <source>
        <dbReference type="PROSITE" id="PS50850"/>
    </source>
</evidence>
<dbReference type="PRINTS" id="PR00171">
    <property type="entry name" value="SUGRTRNSPORT"/>
</dbReference>
<feature type="transmembrane region" description="Helical" evidence="9">
    <location>
        <begin position="303"/>
        <end position="328"/>
    </location>
</feature>
<keyword evidence="8" id="KW-0813">Transport</keyword>
<dbReference type="FunFam" id="1.20.1250.20:FF:000055">
    <property type="entry name" value="Facilitated trehalose transporter Tret1-2 homolog"/>
    <property type="match status" value="1"/>
</dbReference>
<dbReference type="InterPro" id="IPR036259">
    <property type="entry name" value="MFS_trans_sf"/>
</dbReference>
<dbReference type="InterPro" id="IPR050549">
    <property type="entry name" value="MFS_Trehalose_Transporter"/>
</dbReference>
<evidence type="ECO:0000256" key="7">
    <source>
        <dbReference type="ARBA" id="ARBA00024348"/>
    </source>
</evidence>
<dbReference type="GO" id="GO:0005886">
    <property type="term" value="C:plasma membrane"/>
    <property type="evidence" value="ECO:0007669"/>
    <property type="project" value="UniProtKB-SubCell"/>
</dbReference>
<sequence>GFPISKTWFSIISSIMAIGALIASFFIGYIVDNWGRKQAMWLLCIPSLIGWGCIIWAESEIMFCVGRFICGISAGGWCIVVPLYTNEFSTVDLRGTLGTYFQLQISSGILYIYIVGTFVSVFWLSVSCAAIVIGYAVLLIFLPESPTFFIIKGEVEKAKSSMQWFRGRDYNIDSEIQVLKTSNDEIVSNAVPLLTAFSTPAAKKGLILGVGMMFFQQFSGVNGIIFYTATIFKESGSTLDSHYQTIIVGVVMTISTFISSWLIERFGRRVLLLYSVIFMMVPSICLSIYFYCDTHGFNTSAFGLFPVACMCLFLISFAGGFGPIPWLYLSEIYSKQIAGYACSVACLFNWLFVFLVTILFPLVSGYIGFAGSFGIFSIISLVGIFFVILLVAETKGRTLEEMQLILGGQPSSSERTASMENGDKRYNH</sequence>
<comment type="subcellular location">
    <subcellularLocation>
        <location evidence="1">Cell membrane</location>
        <topology evidence="1">Multi-pass membrane protein</topology>
    </subcellularLocation>
</comment>
<keyword evidence="4 9" id="KW-1133">Transmembrane helix</keyword>
<feature type="transmembrane region" description="Helical" evidence="9">
    <location>
        <begin position="241"/>
        <end position="263"/>
    </location>
</feature>
<dbReference type="PANTHER" id="PTHR48021">
    <property type="match status" value="1"/>
</dbReference>
<evidence type="ECO:0000256" key="4">
    <source>
        <dbReference type="ARBA" id="ARBA00022989"/>
    </source>
</evidence>
<feature type="transmembrane region" description="Helical" evidence="9">
    <location>
        <begin position="64"/>
        <end position="84"/>
    </location>
</feature>
<keyword evidence="3 9" id="KW-0812">Transmembrane</keyword>
<evidence type="ECO:0000256" key="2">
    <source>
        <dbReference type="ARBA" id="ARBA00022475"/>
    </source>
</evidence>
<feature type="transmembrane region" description="Helical" evidence="9">
    <location>
        <begin position="109"/>
        <end position="142"/>
    </location>
</feature>
<keyword evidence="5 9" id="KW-0472">Membrane</keyword>
<comment type="similarity">
    <text evidence="7">Belongs to the major facilitator superfamily. Sugar transporter (TC 2.A.1.1) family. Trehalose transporter subfamily.</text>
</comment>
<reference evidence="11" key="1">
    <citation type="submission" date="2015-12" db="EMBL/GenBank/DDBJ databases">
        <title>De novo transcriptome assembly of four potential Pierce s Disease insect vectors from Arizona vineyards.</title>
        <authorList>
            <person name="Tassone E.E."/>
        </authorList>
    </citation>
    <scope>NUCLEOTIDE SEQUENCE</scope>
</reference>
<dbReference type="GO" id="GO:0022857">
    <property type="term" value="F:transmembrane transporter activity"/>
    <property type="evidence" value="ECO:0007669"/>
    <property type="project" value="InterPro"/>
</dbReference>
<evidence type="ECO:0000256" key="8">
    <source>
        <dbReference type="RuleBase" id="RU003346"/>
    </source>
</evidence>
<proteinExistence type="inferred from homology"/>
<dbReference type="NCBIfam" id="TIGR00879">
    <property type="entry name" value="SP"/>
    <property type="match status" value="1"/>
</dbReference>
<name>A0A1B6D5B5_9HEMI</name>
<feature type="transmembrane region" description="Helical" evidence="9">
    <location>
        <begin position="7"/>
        <end position="27"/>
    </location>
</feature>
<dbReference type="AlphaFoldDB" id="A0A1B6D5B5"/>
<feature type="domain" description="Major facilitator superfamily (MFS) profile" evidence="10">
    <location>
        <begin position="1"/>
        <end position="395"/>
    </location>
</feature>
<dbReference type="InterPro" id="IPR020846">
    <property type="entry name" value="MFS_dom"/>
</dbReference>
<dbReference type="Gene3D" id="1.20.1250.20">
    <property type="entry name" value="MFS general substrate transporter like domains"/>
    <property type="match status" value="1"/>
</dbReference>
<evidence type="ECO:0000256" key="9">
    <source>
        <dbReference type="SAM" id="Phobius"/>
    </source>
</evidence>
<evidence type="ECO:0000256" key="6">
    <source>
        <dbReference type="ARBA" id="ARBA00023180"/>
    </source>
</evidence>
<dbReference type="InterPro" id="IPR005829">
    <property type="entry name" value="Sugar_transporter_CS"/>
</dbReference>
<gene>
    <name evidence="11" type="ORF">g.15530</name>
</gene>
<dbReference type="Pfam" id="PF00083">
    <property type="entry name" value="Sugar_tr"/>
    <property type="match status" value="1"/>
</dbReference>